<gene>
    <name evidence="2" type="ORF">MICPUN_73368</name>
</gene>
<dbReference type="KEGG" id="mis:MICPUN_73368"/>
<evidence type="ECO:0000313" key="3">
    <source>
        <dbReference type="Proteomes" id="UP000002009"/>
    </source>
</evidence>
<accession>C1EE26</accession>
<organism evidence="2 3">
    <name type="scientific">Micromonas commoda (strain RCC299 / NOUM17 / CCMP2709)</name>
    <name type="common">Picoplanktonic green alga</name>
    <dbReference type="NCBI Taxonomy" id="296587"/>
    <lineage>
        <taxon>Eukaryota</taxon>
        <taxon>Viridiplantae</taxon>
        <taxon>Chlorophyta</taxon>
        <taxon>Mamiellophyceae</taxon>
        <taxon>Mamiellales</taxon>
        <taxon>Mamiellaceae</taxon>
        <taxon>Micromonas</taxon>
    </lineage>
</organism>
<dbReference type="eggNOG" id="ENOG502S047">
    <property type="taxonomic scope" value="Eukaryota"/>
</dbReference>
<dbReference type="RefSeq" id="XP_002505206.1">
    <property type="nucleotide sequence ID" value="XM_002505160.1"/>
</dbReference>
<dbReference type="AlphaFoldDB" id="C1EE26"/>
<reference evidence="2 3" key="1">
    <citation type="journal article" date="2009" name="Science">
        <title>Green evolution and dynamic adaptations revealed by genomes of the marine picoeukaryotes Micromonas.</title>
        <authorList>
            <person name="Worden A.Z."/>
            <person name="Lee J.H."/>
            <person name="Mock T."/>
            <person name="Rouze P."/>
            <person name="Simmons M.P."/>
            <person name="Aerts A.L."/>
            <person name="Allen A.E."/>
            <person name="Cuvelier M.L."/>
            <person name="Derelle E."/>
            <person name="Everett M.V."/>
            <person name="Foulon E."/>
            <person name="Grimwood J."/>
            <person name="Gundlach H."/>
            <person name="Henrissat B."/>
            <person name="Napoli C."/>
            <person name="McDonald S.M."/>
            <person name="Parker M.S."/>
            <person name="Rombauts S."/>
            <person name="Salamov A."/>
            <person name="Von Dassow P."/>
            <person name="Badger J.H."/>
            <person name="Coutinho P.M."/>
            <person name="Demir E."/>
            <person name="Dubchak I."/>
            <person name="Gentemann C."/>
            <person name="Eikrem W."/>
            <person name="Gready J.E."/>
            <person name="John U."/>
            <person name="Lanier W."/>
            <person name="Lindquist E.A."/>
            <person name="Lucas S."/>
            <person name="Mayer K.F."/>
            <person name="Moreau H."/>
            <person name="Not F."/>
            <person name="Otillar R."/>
            <person name="Panaud O."/>
            <person name="Pangilinan J."/>
            <person name="Paulsen I."/>
            <person name="Piegu B."/>
            <person name="Poliakov A."/>
            <person name="Robbens S."/>
            <person name="Schmutz J."/>
            <person name="Toulza E."/>
            <person name="Wyss T."/>
            <person name="Zelensky A."/>
            <person name="Zhou K."/>
            <person name="Armbrust E.V."/>
            <person name="Bhattacharya D."/>
            <person name="Goodenough U.W."/>
            <person name="Van de Peer Y."/>
            <person name="Grigoriev I.V."/>
        </authorList>
    </citation>
    <scope>NUCLEOTIDE SEQUENCE [LARGE SCALE GENOMIC DNA]</scope>
    <source>
        <strain evidence="3">RCC299 / NOUM17</strain>
    </source>
</reference>
<dbReference type="PANTHER" id="PTHR36042">
    <property type="entry name" value="OS05G0490900 PROTEIN"/>
    <property type="match status" value="1"/>
</dbReference>
<name>C1EE26_MICCC</name>
<dbReference type="OrthoDB" id="2013891at2759"/>
<proteinExistence type="predicted"/>
<dbReference type="FunCoup" id="C1EE26">
    <property type="interactions" value="419"/>
</dbReference>
<keyword evidence="1" id="KW-0812">Transmembrane</keyword>
<dbReference type="GeneID" id="8247324"/>
<feature type="transmembrane region" description="Helical" evidence="1">
    <location>
        <begin position="58"/>
        <end position="79"/>
    </location>
</feature>
<sequence length="99" mass="10859">MPPWERRELMKKAAMEKGGLPWPAYLGLSVIVSIAAIGSCFELNYGNPIFGVVGPDSFLYKPILYWFIGTGFPLAAFLWTKGIAGANEAAELQDELDGY</sequence>
<evidence type="ECO:0000256" key="1">
    <source>
        <dbReference type="SAM" id="Phobius"/>
    </source>
</evidence>
<dbReference type="EMBL" id="CP001330">
    <property type="protein sequence ID" value="ACO66464.1"/>
    <property type="molecule type" value="Genomic_DNA"/>
</dbReference>
<dbReference type="OMA" id="SMFEYAN"/>
<keyword evidence="3" id="KW-1185">Reference proteome</keyword>
<feature type="transmembrane region" description="Helical" evidence="1">
    <location>
        <begin position="20"/>
        <end position="38"/>
    </location>
</feature>
<dbReference type="PANTHER" id="PTHR36042:SF1">
    <property type="entry name" value="OS05G0490900 PROTEIN"/>
    <property type="match status" value="1"/>
</dbReference>
<keyword evidence="1" id="KW-0472">Membrane</keyword>
<dbReference type="InParanoid" id="C1EE26"/>
<dbReference type="Proteomes" id="UP000002009">
    <property type="component" value="Chromosome 11"/>
</dbReference>
<keyword evidence="1" id="KW-1133">Transmembrane helix</keyword>
<protein>
    <submittedName>
        <fullName evidence="2">Uncharacterized protein</fullName>
    </submittedName>
</protein>
<evidence type="ECO:0000313" key="2">
    <source>
        <dbReference type="EMBL" id="ACO66464.1"/>
    </source>
</evidence>